<dbReference type="GO" id="GO:0016787">
    <property type="term" value="F:hydrolase activity"/>
    <property type="evidence" value="ECO:0007669"/>
    <property type="project" value="UniProtKB-KW"/>
</dbReference>
<dbReference type="PROSITE" id="PS00211">
    <property type="entry name" value="ABC_TRANSPORTER_1"/>
    <property type="match status" value="1"/>
</dbReference>
<keyword evidence="2" id="KW-0813">Transport</keyword>
<dbReference type="PANTHER" id="PTHR42798">
    <property type="entry name" value="LIPOPROTEIN-RELEASING SYSTEM ATP-BINDING PROTEIN LOLD"/>
    <property type="match status" value="1"/>
</dbReference>
<dbReference type="InterPro" id="IPR017871">
    <property type="entry name" value="ABC_transporter-like_CS"/>
</dbReference>
<sequence length="223" mass="24555">MPPLIQAKNLSKVVLQSNQDIEILRNVNFSLYPGEVVAITGASGNGKSTLLHLLGTLDTPSSGELLFLGKRKEHYNLSAFRNQHIGFIFQNFYLLEDDTVINNVLMPASIARQNIAKGSPAFKKALELIDSVGLSHRTHSRCCNLSGGEKQRVAIARALINNPAILLADEPSGNLDNQTSEYIHQLLLSQSHDSRGVLIVTHNKQLARQCHREGVLQNGELIF</sequence>
<dbReference type="Pfam" id="PF00005">
    <property type="entry name" value="ABC_tran"/>
    <property type="match status" value="1"/>
</dbReference>
<evidence type="ECO:0000256" key="2">
    <source>
        <dbReference type="ARBA" id="ARBA00022448"/>
    </source>
</evidence>
<keyword evidence="4 6" id="KW-0067">ATP-binding</keyword>
<evidence type="ECO:0000259" key="5">
    <source>
        <dbReference type="PROSITE" id="PS50893"/>
    </source>
</evidence>
<evidence type="ECO:0000256" key="4">
    <source>
        <dbReference type="ARBA" id="ARBA00022840"/>
    </source>
</evidence>
<dbReference type="SUPFAM" id="SSF52540">
    <property type="entry name" value="P-loop containing nucleoside triphosphate hydrolases"/>
    <property type="match status" value="1"/>
</dbReference>
<dbReference type="InterPro" id="IPR003439">
    <property type="entry name" value="ABC_transporter-like_ATP-bd"/>
</dbReference>
<dbReference type="GeneID" id="12242990"/>
<dbReference type="GO" id="GO:0005524">
    <property type="term" value="F:ATP binding"/>
    <property type="evidence" value="ECO:0007669"/>
    <property type="project" value="UniProtKB-KW"/>
</dbReference>
<organism evidence="6 7">
    <name type="scientific">Chlamydia psittaci 99DC5</name>
    <dbReference type="NCBI Taxonomy" id="1112251"/>
    <lineage>
        <taxon>Bacteria</taxon>
        <taxon>Pseudomonadati</taxon>
        <taxon>Chlamydiota</taxon>
        <taxon>Chlamydiia</taxon>
        <taxon>Chlamydiales</taxon>
        <taxon>Chlamydiaceae</taxon>
        <taxon>Chlamydia/Chlamydophila group</taxon>
        <taxon>Chlamydia</taxon>
    </lineage>
</organism>
<dbReference type="InterPro" id="IPR003593">
    <property type="entry name" value="AAA+_ATPase"/>
</dbReference>
<protein>
    <submittedName>
        <fullName evidence="6">Lipo-releasing system ATP-binding protein LolD</fullName>
        <ecNumber evidence="6">3.6.3.-</ecNumber>
    </submittedName>
</protein>
<dbReference type="Proteomes" id="UP000014627">
    <property type="component" value="Unassembled WGS sequence"/>
</dbReference>
<accession>A0ABN0MNS7</accession>
<dbReference type="InterPro" id="IPR027417">
    <property type="entry name" value="P-loop_NTPase"/>
</dbReference>
<evidence type="ECO:0000256" key="1">
    <source>
        <dbReference type="ARBA" id="ARBA00005417"/>
    </source>
</evidence>
<dbReference type="SMART" id="SM00382">
    <property type="entry name" value="AAA"/>
    <property type="match status" value="1"/>
</dbReference>
<dbReference type="EC" id="3.6.3.-" evidence="6"/>
<keyword evidence="6" id="KW-0378">Hydrolase</keyword>
<evidence type="ECO:0000256" key="3">
    <source>
        <dbReference type="ARBA" id="ARBA00022741"/>
    </source>
</evidence>
<evidence type="ECO:0000313" key="7">
    <source>
        <dbReference type="Proteomes" id="UP000014627"/>
    </source>
</evidence>
<dbReference type="CDD" id="cd03255">
    <property type="entry name" value="ABC_MJ0796_LolCDE_FtsE"/>
    <property type="match status" value="1"/>
</dbReference>
<dbReference type="PANTHER" id="PTHR42798:SF7">
    <property type="entry name" value="ALPHA-D-RIBOSE 1-METHYLPHOSPHONATE 5-TRIPHOSPHATE SYNTHASE SUBUNIT PHNL"/>
    <property type="match status" value="1"/>
</dbReference>
<name>A0ABN0MNS7_CHLPS</name>
<gene>
    <name evidence="6" type="primary">lolD</name>
    <name evidence="6" type="ORF">CP99DC5_0986</name>
</gene>
<dbReference type="EMBL" id="ATLC01000054">
    <property type="protein sequence ID" value="EPJ27597.1"/>
    <property type="molecule type" value="Genomic_DNA"/>
</dbReference>
<reference evidence="6 7" key="1">
    <citation type="submission" date="2013-04" db="EMBL/GenBank/DDBJ databases">
        <title>Genome sequence of Chlamydia psittaci 99DC5.</title>
        <authorList>
            <person name="Huot-Creasy H."/>
            <person name="McCracken C.L."/>
            <person name="Humphries M."/>
            <person name="Sachse K."/>
            <person name="Laroucau K."/>
            <person name="Bavoil P."/>
            <person name="Myers G.S."/>
        </authorList>
    </citation>
    <scope>NUCLEOTIDE SEQUENCE [LARGE SCALE GENOMIC DNA]</scope>
    <source>
        <strain evidence="6 7">99DC5</strain>
    </source>
</reference>
<dbReference type="InterPro" id="IPR017911">
    <property type="entry name" value="MacB-like_ATP-bd"/>
</dbReference>
<feature type="domain" description="ABC transporter" evidence="5">
    <location>
        <begin position="5"/>
        <end position="222"/>
    </location>
</feature>
<keyword evidence="3" id="KW-0547">Nucleotide-binding</keyword>
<dbReference type="RefSeq" id="WP_006343205.1">
    <property type="nucleotide sequence ID" value="NZ_KE356190.1"/>
</dbReference>
<keyword evidence="7" id="KW-1185">Reference proteome</keyword>
<dbReference type="PROSITE" id="PS50893">
    <property type="entry name" value="ABC_TRANSPORTER_2"/>
    <property type="match status" value="1"/>
</dbReference>
<comment type="similarity">
    <text evidence="1">Belongs to the ABC transporter superfamily.</text>
</comment>
<proteinExistence type="inferred from homology"/>
<evidence type="ECO:0000313" key="6">
    <source>
        <dbReference type="EMBL" id="EPJ27597.1"/>
    </source>
</evidence>
<comment type="caution">
    <text evidence="6">The sequence shown here is derived from an EMBL/GenBank/DDBJ whole genome shotgun (WGS) entry which is preliminary data.</text>
</comment>
<dbReference type="Gene3D" id="3.40.50.300">
    <property type="entry name" value="P-loop containing nucleotide triphosphate hydrolases"/>
    <property type="match status" value="1"/>
</dbReference>